<dbReference type="InterPro" id="IPR051127">
    <property type="entry name" value="Fungal_SecMet_Regulators"/>
</dbReference>
<dbReference type="GO" id="GO:0000978">
    <property type="term" value="F:RNA polymerase II cis-regulatory region sequence-specific DNA binding"/>
    <property type="evidence" value="ECO:0007669"/>
    <property type="project" value="TreeGrafter"/>
</dbReference>
<evidence type="ECO:0000256" key="4">
    <source>
        <dbReference type="ARBA" id="ARBA00023242"/>
    </source>
</evidence>
<dbReference type="GO" id="GO:0000981">
    <property type="term" value="F:DNA-binding transcription factor activity, RNA polymerase II-specific"/>
    <property type="evidence" value="ECO:0007669"/>
    <property type="project" value="InterPro"/>
</dbReference>
<keyword evidence="2" id="KW-0805">Transcription regulation</keyword>
<organism evidence="7 8">
    <name type="scientific">Cochliobolus carbonum (strain 26-R-13)</name>
    <name type="common">Maize leaf spot fungus</name>
    <name type="synonym">Bipolaris zeicola</name>
    <dbReference type="NCBI Taxonomy" id="930089"/>
    <lineage>
        <taxon>Eukaryota</taxon>
        <taxon>Fungi</taxon>
        <taxon>Dikarya</taxon>
        <taxon>Ascomycota</taxon>
        <taxon>Pezizomycotina</taxon>
        <taxon>Dothideomycetes</taxon>
        <taxon>Pleosporomycetidae</taxon>
        <taxon>Pleosporales</taxon>
        <taxon>Pleosporineae</taxon>
        <taxon>Pleosporaceae</taxon>
        <taxon>Bipolaris</taxon>
    </lineage>
</organism>
<dbReference type="RefSeq" id="XP_007714493.1">
    <property type="nucleotide sequence ID" value="XM_007716303.1"/>
</dbReference>
<dbReference type="KEGG" id="bze:COCCADRAFT_28038"/>
<protein>
    <recommendedName>
        <fullName evidence="6">Zn(2)-C6 fungal-type domain-containing protein</fullName>
    </recommendedName>
</protein>
<dbReference type="PROSITE" id="PS00463">
    <property type="entry name" value="ZN2_CY6_FUNGAL_1"/>
    <property type="match status" value="1"/>
</dbReference>
<feature type="domain" description="Zn(2)-C6 fungal-type" evidence="6">
    <location>
        <begin position="102"/>
        <end position="131"/>
    </location>
</feature>
<keyword evidence="1" id="KW-0479">Metal-binding</keyword>
<dbReference type="Pfam" id="PF04082">
    <property type="entry name" value="Fungal_trans"/>
    <property type="match status" value="1"/>
</dbReference>
<keyword evidence="8" id="KW-1185">Reference proteome</keyword>
<dbReference type="GO" id="GO:0000435">
    <property type="term" value="P:positive regulation of transcription from RNA polymerase II promoter by galactose"/>
    <property type="evidence" value="ECO:0007669"/>
    <property type="project" value="TreeGrafter"/>
</dbReference>
<dbReference type="PANTHER" id="PTHR47424:SF5">
    <property type="entry name" value="ZN(II)2CYS6 TRANSCRIPTION FACTOR (EUROFUNG)"/>
    <property type="match status" value="1"/>
</dbReference>
<reference evidence="7 8" key="1">
    <citation type="journal article" date="2013" name="PLoS Genet.">
        <title>Comparative genome structure, secondary metabolite, and effector coding capacity across Cochliobolus pathogens.</title>
        <authorList>
            <person name="Condon B.J."/>
            <person name="Leng Y."/>
            <person name="Wu D."/>
            <person name="Bushley K.E."/>
            <person name="Ohm R.A."/>
            <person name="Otillar R."/>
            <person name="Martin J."/>
            <person name="Schackwitz W."/>
            <person name="Grimwood J."/>
            <person name="MohdZainudin N."/>
            <person name="Xue C."/>
            <person name="Wang R."/>
            <person name="Manning V.A."/>
            <person name="Dhillon B."/>
            <person name="Tu Z.J."/>
            <person name="Steffenson B.J."/>
            <person name="Salamov A."/>
            <person name="Sun H."/>
            <person name="Lowry S."/>
            <person name="LaButti K."/>
            <person name="Han J."/>
            <person name="Copeland A."/>
            <person name="Lindquist E."/>
            <person name="Barry K."/>
            <person name="Schmutz J."/>
            <person name="Baker S.E."/>
            <person name="Ciuffetti L.M."/>
            <person name="Grigoriev I.V."/>
            <person name="Zhong S."/>
            <person name="Turgeon B.G."/>
        </authorList>
    </citation>
    <scope>NUCLEOTIDE SEQUENCE [LARGE SCALE GENOMIC DNA]</scope>
    <source>
        <strain evidence="7 8">26-R-13</strain>
    </source>
</reference>
<dbReference type="STRING" id="930089.W6Y0Y7"/>
<dbReference type="PROSITE" id="PS50048">
    <property type="entry name" value="ZN2_CY6_FUNGAL_2"/>
    <property type="match status" value="1"/>
</dbReference>
<evidence type="ECO:0000256" key="1">
    <source>
        <dbReference type="ARBA" id="ARBA00022723"/>
    </source>
</evidence>
<dbReference type="Proteomes" id="UP000053841">
    <property type="component" value="Unassembled WGS sequence"/>
</dbReference>
<evidence type="ECO:0000259" key="6">
    <source>
        <dbReference type="PROSITE" id="PS50048"/>
    </source>
</evidence>
<dbReference type="GO" id="GO:0006351">
    <property type="term" value="P:DNA-templated transcription"/>
    <property type="evidence" value="ECO:0007669"/>
    <property type="project" value="InterPro"/>
</dbReference>
<dbReference type="GO" id="GO:0005634">
    <property type="term" value="C:nucleus"/>
    <property type="evidence" value="ECO:0007669"/>
    <property type="project" value="TreeGrafter"/>
</dbReference>
<feature type="region of interest" description="Disordered" evidence="5">
    <location>
        <begin position="188"/>
        <end position="228"/>
    </location>
</feature>
<dbReference type="CDD" id="cd00067">
    <property type="entry name" value="GAL4"/>
    <property type="match status" value="1"/>
</dbReference>
<keyword evidence="4" id="KW-0539">Nucleus</keyword>
<feature type="region of interest" description="Disordered" evidence="5">
    <location>
        <begin position="73"/>
        <end position="96"/>
    </location>
</feature>
<name>W6Y0Y7_COCC2</name>
<keyword evidence="3" id="KW-0804">Transcription</keyword>
<dbReference type="InterPro" id="IPR001138">
    <property type="entry name" value="Zn2Cys6_DnaBD"/>
</dbReference>
<dbReference type="GeneID" id="19146324"/>
<dbReference type="SUPFAM" id="SSF57701">
    <property type="entry name" value="Zn2/Cys6 DNA-binding domain"/>
    <property type="match status" value="1"/>
</dbReference>
<dbReference type="Pfam" id="PF00172">
    <property type="entry name" value="Zn_clus"/>
    <property type="match status" value="1"/>
</dbReference>
<dbReference type="SMART" id="SM00906">
    <property type="entry name" value="Fungal_trans"/>
    <property type="match status" value="1"/>
</dbReference>
<evidence type="ECO:0000313" key="8">
    <source>
        <dbReference type="Proteomes" id="UP000053841"/>
    </source>
</evidence>
<evidence type="ECO:0000256" key="3">
    <source>
        <dbReference type="ARBA" id="ARBA00023163"/>
    </source>
</evidence>
<dbReference type="eggNOG" id="ENOG502S5RK">
    <property type="taxonomic scope" value="Eukaryota"/>
</dbReference>
<dbReference type="SMART" id="SM00066">
    <property type="entry name" value="GAL4"/>
    <property type="match status" value="1"/>
</dbReference>
<proteinExistence type="predicted"/>
<dbReference type="InterPro" id="IPR036864">
    <property type="entry name" value="Zn2-C6_fun-type_DNA-bd_sf"/>
</dbReference>
<dbReference type="GO" id="GO:0008270">
    <property type="term" value="F:zinc ion binding"/>
    <property type="evidence" value="ECO:0007669"/>
    <property type="project" value="InterPro"/>
</dbReference>
<dbReference type="InterPro" id="IPR007219">
    <property type="entry name" value="XnlR_reg_dom"/>
</dbReference>
<dbReference type="PANTHER" id="PTHR47424">
    <property type="entry name" value="REGULATORY PROTEIN GAL4"/>
    <property type="match status" value="1"/>
</dbReference>
<dbReference type="CDD" id="cd12148">
    <property type="entry name" value="fungal_TF_MHR"/>
    <property type="match status" value="1"/>
</dbReference>
<evidence type="ECO:0000256" key="2">
    <source>
        <dbReference type="ARBA" id="ARBA00023015"/>
    </source>
</evidence>
<evidence type="ECO:0000256" key="5">
    <source>
        <dbReference type="SAM" id="MobiDB-lite"/>
    </source>
</evidence>
<dbReference type="EMBL" id="KI964671">
    <property type="protein sequence ID" value="EUC31215.1"/>
    <property type="molecule type" value="Genomic_DNA"/>
</dbReference>
<gene>
    <name evidence="7" type="ORF">COCCADRAFT_28038</name>
</gene>
<accession>W6Y0Y7</accession>
<feature type="compositionally biased region" description="Polar residues" evidence="5">
    <location>
        <begin position="191"/>
        <end position="219"/>
    </location>
</feature>
<dbReference type="AlphaFoldDB" id="W6Y0Y7"/>
<dbReference type="Gene3D" id="4.10.240.10">
    <property type="entry name" value="Zn(2)-C6 fungal-type DNA-binding domain"/>
    <property type="match status" value="1"/>
</dbReference>
<dbReference type="HOGENOM" id="CLU_008828_1_2_1"/>
<sequence>MHSDIAPTFTHANTRRRPIAIIALYGRSIRIHCGATRVFLNPNPYGVSSSECSTPSTSFFCLLNRLAMADLQPDESNDSGSLKPPTVSPTPRGKRKRYTPVACDECKKRKGKCDSQIPCQRCRDRAVTCTYNSRLATMPLQKERQVLSSAHCLHYTACTCLTSFRDLDALNEKIEKMQEQIDRLIADRLPSGSSGKHQSTVSTTASISPSQGLNTTDLTDQSDHNGALVNSSATSHARLPEFLGPTSSSFLFRMATDSLASAGIHTPVCTKLEVEPLPTSAKVKRQDTSSANRGMENPLCTIPRNEALRLLQVYDEEYGSIYPFIDKTVLHRAAQCFYDCVDMASPSSTKTYQKDENTLSDGIWDILKLVIAIAAIIESHGPNELSAKLLNSVESGFDIRVLGEKVELLEIQAWTAMSILQFHLDEEVLAWRTIGLAGRAAIELGLHRRETYSIRFSDDEQRLRASQLFWSIYILDRRWSFSTGRSFAIPECDVDLDLPKLISSDSYLLSIMVAYAQLESKVWKLTTKITAKVISEKLSFLYFRVQQWYRSLKPQYQLQPTEANMLHGYTRSENRIRLLFYFNVNQLQLFIFRQELLNSHAMNEDLLNATFAVEAAKDNIRLLQKVSQMADFYSTQQAPFNHFLVSALAVLFLAVCHAPYQFKNACREEFIMALELIQGFSFESHVGKRLWKRVQHLKEISLSLGLLPNKTQTDGTRNGTMNSTDAILPSSGFVSMEQDQHVQMRQPPVHSQMGPPSANEMIDPYQLTSDLTTMFDTMQQPYRWPAADEVVLDQVDKYNQTINRELSRDLLDLF</sequence>
<evidence type="ECO:0000313" key="7">
    <source>
        <dbReference type="EMBL" id="EUC31215.1"/>
    </source>
</evidence>
<dbReference type="OrthoDB" id="39175at2759"/>